<keyword evidence="2" id="KW-1185">Reference proteome</keyword>
<keyword evidence="1" id="KW-0378">Hydrolase</keyword>
<dbReference type="Proteomes" id="UP000755585">
    <property type="component" value="Unassembled WGS sequence"/>
</dbReference>
<gene>
    <name evidence="1" type="ORF">JOF29_007740</name>
</gene>
<proteinExistence type="predicted"/>
<keyword evidence="1" id="KW-0645">Protease</keyword>
<protein>
    <submittedName>
        <fullName evidence="1">Metalloprotease</fullName>
    </submittedName>
</protein>
<reference evidence="1 2" key="1">
    <citation type="submission" date="2021-03" db="EMBL/GenBank/DDBJ databases">
        <title>Sequencing the genomes of 1000 actinobacteria strains.</title>
        <authorList>
            <person name="Klenk H.-P."/>
        </authorList>
    </citation>
    <scope>NUCLEOTIDE SEQUENCE [LARGE SCALE GENOMIC DNA]</scope>
    <source>
        <strain evidence="1 2">DSM 18824</strain>
    </source>
</reference>
<dbReference type="RefSeq" id="WP_209699118.1">
    <property type="nucleotide sequence ID" value="NZ_BAAAVU010000022.1"/>
</dbReference>
<comment type="caution">
    <text evidence="1">The sequence shown here is derived from an EMBL/GenBank/DDBJ whole genome shotgun (WGS) entry which is preliminary data.</text>
</comment>
<dbReference type="EMBL" id="JAGINT010000002">
    <property type="protein sequence ID" value="MBP2356630.1"/>
    <property type="molecule type" value="Genomic_DNA"/>
</dbReference>
<organism evidence="1 2">
    <name type="scientific">Kribbella aluminosa</name>
    <dbReference type="NCBI Taxonomy" id="416017"/>
    <lineage>
        <taxon>Bacteria</taxon>
        <taxon>Bacillati</taxon>
        <taxon>Actinomycetota</taxon>
        <taxon>Actinomycetes</taxon>
        <taxon>Propionibacteriales</taxon>
        <taxon>Kribbellaceae</taxon>
        <taxon>Kribbella</taxon>
    </lineage>
</organism>
<name>A0ABS4UY88_9ACTN</name>
<sequence length="56" mass="6168">MTSEWLDTWGLVVRNTVDDEHDHGNAENHRYWAMAALYAGDPAACNTYTAGLSLVG</sequence>
<dbReference type="GO" id="GO:0008237">
    <property type="term" value="F:metallopeptidase activity"/>
    <property type="evidence" value="ECO:0007669"/>
    <property type="project" value="UniProtKB-KW"/>
</dbReference>
<keyword evidence="1" id="KW-0482">Metalloprotease</keyword>
<accession>A0ABS4UY88</accession>
<evidence type="ECO:0000313" key="2">
    <source>
        <dbReference type="Proteomes" id="UP000755585"/>
    </source>
</evidence>
<evidence type="ECO:0000313" key="1">
    <source>
        <dbReference type="EMBL" id="MBP2356630.1"/>
    </source>
</evidence>